<feature type="domain" description="Gfo/Idh/MocA-like oxidoreductase N-terminal" evidence="3">
    <location>
        <begin position="26"/>
        <end position="143"/>
    </location>
</feature>
<dbReference type="InterPro" id="IPR000683">
    <property type="entry name" value="Gfo/Idh/MocA-like_OxRdtase_N"/>
</dbReference>
<dbReference type="AlphaFoldDB" id="B7VQ48"/>
<dbReference type="Gene3D" id="3.40.50.720">
    <property type="entry name" value="NAD(P)-binding Rossmann-like Domain"/>
    <property type="match status" value="1"/>
</dbReference>
<evidence type="ECO:0000256" key="2">
    <source>
        <dbReference type="ARBA" id="ARBA00023002"/>
    </source>
</evidence>
<evidence type="ECO:0000313" key="5">
    <source>
        <dbReference type="Proteomes" id="UP000009100"/>
    </source>
</evidence>
<comment type="similarity">
    <text evidence="1">Belongs to the Gfo/Idh/MocA family.</text>
</comment>
<reference evidence="4 5" key="1">
    <citation type="submission" date="2009-02" db="EMBL/GenBank/DDBJ databases">
        <title>Vibrio splendidus str. LGP32 complete genome.</title>
        <authorList>
            <person name="Mazel D."/>
            <person name="Le Roux F."/>
        </authorList>
    </citation>
    <scope>NUCLEOTIDE SEQUENCE [LARGE SCALE GENOMIC DNA]</scope>
    <source>
        <strain evidence="4 5">LGP32</strain>
    </source>
</reference>
<keyword evidence="2" id="KW-0560">Oxidoreductase</keyword>
<gene>
    <name evidence="4" type="ordered locus">VS_II0078</name>
</gene>
<dbReference type="Pfam" id="PF01408">
    <property type="entry name" value="GFO_IDH_MocA"/>
    <property type="match status" value="1"/>
</dbReference>
<dbReference type="InterPro" id="IPR050984">
    <property type="entry name" value="Gfo/Idh/MocA_domain"/>
</dbReference>
<dbReference type="PANTHER" id="PTHR22604">
    <property type="entry name" value="OXIDOREDUCTASES"/>
    <property type="match status" value="1"/>
</dbReference>
<dbReference type="SUPFAM" id="SSF55347">
    <property type="entry name" value="Glyceraldehyde-3-phosphate dehydrogenase-like, C-terminal domain"/>
    <property type="match status" value="1"/>
</dbReference>
<dbReference type="GO" id="GO:0016491">
    <property type="term" value="F:oxidoreductase activity"/>
    <property type="evidence" value="ECO:0007669"/>
    <property type="project" value="UniProtKB-KW"/>
</dbReference>
<evidence type="ECO:0000259" key="3">
    <source>
        <dbReference type="Pfam" id="PF01408"/>
    </source>
</evidence>
<dbReference type="SUPFAM" id="SSF51735">
    <property type="entry name" value="NAD(P)-binding Rossmann-fold domains"/>
    <property type="match status" value="1"/>
</dbReference>
<dbReference type="KEGG" id="vsp:VS_II0078"/>
<evidence type="ECO:0000256" key="1">
    <source>
        <dbReference type="ARBA" id="ARBA00010928"/>
    </source>
</evidence>
<dbReference type="EMBL" id="FM954973">
    <property type="protein sequence ID" value="CAV25313.1"/>
    <property type="molecule type" value="Genomic_DNA"/>
</dbReference>
<dbReference type="HOGENOM" id="CLU_023194_7_2_6"/>
<dbReference type="PANTHER" id="PTHR22604:SF105">
    <property type="entry name" value="TRANS-1,2-DIHYDROBENZENE-1,2-DIOL DEHYDROGENASE"/>
    <property type="match status" value="1"/>
</dbReference>
<evidence type="ECO:0000313" key="4">
    <source>
        <dbReference type="EMBL" id="CAV25313.1"/>
    </source>
</evidence>
<sequence>MYVASLSTLIQNNDLEQLMSDTQRKIKWGIAGLGNIANRFATAVIEHCLHGELYAVAARDHSRAATFANKFGCDKAYGSYEKMAQDPDVEAVYIATVHPYHKPLAELFLSHKKHVLVEKPAFTNLGDWLEMKALANQNGVMLLEAMKTVVFPAYREIQSFLVDNNIQIDSIEASFGNHHDYEPGLFIFNPDLSGGATLDVGVYGLWFFYDLCRTLGVTPSEPQVEMSCLYEGANVDTDACFTFSGDMNGKISASTVQNLPRTAHLTGPDTKITIHEKWWNPAFIEIEHQGQKSTINCRVTGNGFEFEIDHFSGLVLQDKTESDILSSEITSRVLDTMEKALIDSGYPHLTQPRR</sequence>
<dbReference type="Gene3D" id="3.30.360.10">
    <property type="entry name" value="Dihydrodipicolinate Reductase, domain 2"/>
    <property type="match status" value="1"/>
</dbReference>
<dbReference type="GO" id="GO:0000166">
    <property type="term" value="F:nucleotide binding"/>
    <property type="evidence" value="ECO:0007669"/>
    <property type="project" value="InterPro"/>
</dbReference>
<dbReference type="STRING" id="575788.VS_II0078"/>
<name>B7VQ48_VIBA3</name>
<dbReference type="InterPro" id="IPR036291">
    <property type="entry name" value="NAD(P)-bd_dom_sf"/>
</dbReference>
<proteinExistence type="inferred from homology"/>
<dbReference type="eggNOG" id="COG0673">
    <property type="taxonomic scope" value="Bacteria"/>
</dbReference>
<dbReference type="Proteomes" id="UP000009100">
    <property type="component" value="Chromosome 2"/>
</dbReference>
<accession>B7VQ48</accession>
<protein>
    <recommendedName>
        <fullName evidence="3">Gfo/Idh/MocA-like oxidoreductase N-terminal domain-containing protein</fullName>
    </recommendedName>
</protein>
<organism evidence="4 5">
    <name type="scientific">Vibrio atlanticus (strain LGP32)</name>
    <name type="common">Vibrio splendidus (strain Mel32)</name>
    <dbReference type="NCBI Taxonomy" id="575788"/>
    <lineage>
        <taxon>Bacteria</taxon>
        <taxon>Pseudomonadati</taxon>
        <taxon>Pseudomonadota</taxon>
        <taxon>Gammaproteobacteria</taxon>
        <taxon>Vibrionales</taxon>
        <taxon>Vibrionaceae</taxon>
        <taxon>Vibrio</taxon>
    </lineage>
</organism>